<proteinExistence type="predicted"/>
<dbReference type="AlphaFoldDB" id="A0A923MRD3"/>
<evidence type="ECO:0000256" key="1">
    <source>
        <dbReference type="SAM" id="SignalP"/>
    </source>
</evidence>
<comment type="caution">
    <text evidence="2">The sequence shown here is derived from an EMBL/GenBank/DDBJ whole genome shotgun (WGS) entry which is preliminary data.</text>
</comment>
<dbReference type="InterPro" id="IPR023346">
    <property type="entry name" value="Lysozyme-like_dom_sf"/>
</dbReference>
<name>A0A923MRD3_9BURK</name>
<dbReference type="Proteomes" id="UP000608513">
    <property type="component" value="Unassembled WGS sequence"/>
</dbReference>
<dbReference type="Gene3D" id="1.10.530.10">
    <property type="match status" value="1"/>
</dbReference>
<evidence type="ECO:0008006" key="4">
    <source>
        <dbReference type="Google" id="ProtNLM"/>
    </source>
</evidence>
<evidence type="ECO:0000313" key="2">
    <source>
        <dbReference type="EMBL" id="MBC5783803.1"/>
    </source>
</evidence>
<sequence length="229" mass="24001">MQSFRPSTVRTAAVIAFLGCSALSSHAGPTMQKHPSAQPAAKAVAAIAARAAGATAAKAVAAVHGPKDLHKKMRWVPVRQGGKTLRTLDEASRLMLARSAADHAGLASVGLMGRNGVASVGLAQFEPATAKGLGLQDPNDPVQAVHAAAVYMKHGAEWASRKIAHLKLSPQERAAKLREGVSVYYNLSVRGRNKWDGINTASLPVETQRHIANVRTGAQEALQLAGQFA</sequence>
<organism evidence="2 3">
    <name type="scientific">Ramlibacter cellulosilyticus</name>
    <dbReference type="NCBI Taxonomy" id="2764187"/>
    <lineage>
        <taxon>Bacteria</taxon>
        <taxon>Pseudomonadati</taxon>
        <taxon>Pseudomonadota</taxon>
        <taxon>Betaproteobacteria</taxon>
        <taxon>Burkholderiales</taxon>
        <taxon>Comamonadaceae</taxon>
        <taxon>Ramlibacter</taxon>
    </lineage>
</organism>
<keyword evidence="1" id="KW-0732">Signal</keyword>
<keyword evidence="3" id="KW-1185">Reference proteome</keyword>
<accession>A0A923MRD3</accession>
<feature type="signal peptide" evidence="1">
    <location>
        <begin position="1"/>
        <end position="27"/>
    </location>
</feature>
<gene>
    <name evidence="2" type="ORF">H8N03_12675</name>
</gene>
<dbReference type="SUPFAM" id="SSF53955">
    <property type="entry name" value="Lysozyme-like"/>
    <property type="match status" value="1"/>
</dbReference>
<reference evidence="2" key="1">
    <citation type="submission" date="2020-08" db="EMBL/GenBank/DDBJ databases">
        <title>Ramlibacter sp. USB13 16S ribosomal RNA gene genome sequencing and assembly.</title>
        <authorList>
            <person name="Kang M."/>
        </authorList>
    </citation>
    <scope>NUCLEOTIDE SEQUENCE</scope>
    <source>
        <strain evidence="2">USB13</strain>
    </source>
</reference>
<protein>
    <recommendedName>
        <fullName evidence="4">Lytic transglycosylase domain-containing protein</fullName>
    </recommendedName>
</protein>
<evidence type="ECO:0000313" key="3">
    <source>
        <dbReference type="Proteomes" id="UP000608513"/>
    </source>
</evidence>
<dbReference type="EMBL" id="JACORT010000005">
    <property type="protein sequence ID" value="MBC5783803.1"/>
    <property type="molecule type" value="Genomic_DNA"/>
</dbReference>
<dbReference type="RefSeq" id="WP_187076559.1">
    <property type="nucleotide sequence ID" value="NZ_JACORT010000005.1"/>
</dbReference>
<feature type="chain" id="PRO_5037042148" description="Lytic transglycosylase domain-containing protein" evidence="1">
    <location>
        <begin position="28"/>
        <end position="229"/>
    </location>
</feature>